<dbReference type="InterPro" id="IPR038770">
    <property type="entry name" value="Na+/solute_symporter_sf"/>
</dbReference>
<proteinExistence type="predicted"/>
<dbReference type="PANTHER" id="PTHR10361">
    <property type="entry name" value="SODIUM-BILE ACID COTRANSPORTER"/>
    <property type="match status" value="1"/>
</dbReference>
<keyword evidence="2 5" id="KW-0812">Transmembrane</keyword>
<organism evidence="6 7">
    <name type="scientific">Silvimonas terrae</name>
    <dbReference type="NCBI Taxonomy" id="300266"/>
    <lineage>
        <taxon>Bacteria</taxon>
        <taxon>Pseudomonadati</taxon>
        <taxon>Pseudomonadota</taxon>
        <taxon>Betaproteobacteria</taxon>
        <taxon>Neisseriales</taxon>
        <taxon>Chitinibacteraceae</taxon>
        <taxon>Silvimonas</taxon>
    </lineage>
</organism>
<sequence length="317" mass="33319">MLARLTRLFPLWAILLSLAAYNSPASFAPIQAHTALLLATIMFTMGLTLTVADFKRVLTRPAPVAAGIVLHYLVMPLAAWCLAKAFNMPPELATGMILVGSVASGTASNVIIYLAGGDVALSVTISSISTLVSVVATPLLTRLYVDASIHVDMLAMLLSIVQIVILPIALGLLLYRFFGRAVRKVEPYLPLVSMIAIVTIIAAIVAGSQKSIASVGAVVIIAVMLHNAIGLAGGYWGGKLLGFEESVCRTLAIEVGMQNSGLAAQLGKTYFSALAALPGALFSVWHNISGALLAGYWQGKRPRTLAKAETEPVTPVV</sequence>
<gene>
    <name evidence="6" type="ORF">HNQ50_004419</name>
</gene>
<reference evidence="6 7" key="1">
    <citation type="submission" date="2020-08" db="EMBL/GenBank/DDBJ databases">
        <title>Genomic Encyclopedia of Type Strains, Phase IV (KMG-IV): sequencing the most valuable type-strain genomes for metagenomic binning, comparative biology and taxonomic classification.</title>
        <authorList>
            <person name="Goeker M."/>
        </authorList>
    </citation>
    <scope>NUCLEOTIDE SEQUENCE [LARGE SCALE GENOMIC DNA]</scope>
    <source>
        <strain evidence="6 7">DSM 18233</strain>
    </source>
</reference>
<comment type="caution">
    <text evidence="6">The sequence shown here is derived from an EMBL/GenBank/DDBJ whole genome shotgun (WGS) entry which is preliminary data.</text>
</comment>
<comment type="subcellular location">
    <subcellularLocation>
        <location evidence="1">Membrane</location>
        <topology evidence="1">Multi-pass membrane protein</topology>
    </subcellularLocation>
</comment>
<feature type="transmembrane region" description="Helical" evidence="5">
    <location>
        <begin position="64"/>
        <end position="86"/>
    </location>
</feature>
<name>A0A840RIX8_9NEIS</name>
<dbReference type="EMBL" id="JACHHN010000013">
    <property type="protein sequence ID" value="MBB5193659.1"/>
    <property type="molecule type" value="Genomic_DNA"/>
</dbReference>
<evidence type="ECO:0000256" key="5">
    <source>
        <dbReference type="SAM" id="Phobius"/>
    </source>
</evidence>
<dbReference type="PANTHER" id="PTHR10361:SF28">
    <property type="entry name" value="P3 PROTEIN-RELATED"/>
    <property type="match status" value="1"/>
</dbReference>
<protein>
    <submittedName>
        <fullName evidence="6">BASS family bile acid:Na+ symporter</fullName>
    </submittedName>
</protein>
<dbReference type="AlphaFoldDB" id="A0A840RIX8"/>
<accession>A0A840RIX8</accession>
<dbReference type="GO" id="GO:0016020">
    <property type="term" value="C:membrane"/>
    <property type="evidence" value="ECO:0007669"/>
    <property type="project" value="UniProtKB-SubCell"/>
</dbReference>
<keyword evidence="4 5" id="KW-0472">Membrane</keyword>
<evidence type="ECO:0000256" key="3">
    <source>
        <dbReference type="ARBA" id="ARBA00022989"/>
    </source>
</evidence>
<dbReference type="InterPro" id="IPR004710">
    <property type="entry name" value="Bilac:Na_transpt"/>
</dbReference>
<dbReference type="RefSeq" id="WP_184103554.1">
    <property type="nucleotide sequence ID" value="NZ_JACHHN010000013.1"/>
</dbReference>
<evidence type="ECO:0000256" key="4">
    <source>
        <dbReference type="ARBA" id="ARBA00023136"/>
    </source>
</evidence>
<feature type="transmembrane region" description="Helical" evidence="5">
    <location>
        <begin position="153"/>
        <end position="175"/>
    </location>
</feature>
<evidence type="ECO:0000313" key="7">
    <source>
        <dbReference type="Proteomes" id="UP000543030"/>
    </source>
</evidence>
<feature type="transmembrane region" description="Helical" evidence="5">
    <location>
        <begin position="32"/>
        <end position="52"/>
    </location>
</feature>
<dbReference type="Pfam" id="PF01758">
    <property type="entry name" value="SBF"/>
    <property type="match status" value="1"/>
</dbReference>
<keyword evidence="7" id="KW-1185">Reference proteome</keyword>
<feature type="transmembrane region" description="Helical" evidence="5">
    <location>
        <begin position="212"/>
        <end position="236"/>
    </location>
</feature>
<feature type="transmembrane region" description="Helical" evidence="5">
    <location>
        <begin position="92"/>
        <end position="112"/>
    </location>
</feature>
<feature type="transmembrane region" description="Helical" evidence="5">
    <location>
        <begin position="187"/>
        <end position="206"/>
    </location>
</feature>
<evidence type="ECO:0000313" key="6">
    <source>
        <dbReference type="EMBL" id="MBB5193659.1"/>
    </source>
</evidence>
<dbReference type="Gene3D" id="1.20.1530.20">
    <property type="match status" value="1"/>
</dbReference>
<feature type="transmembrane region" description="Helical" evidence="5">
    <location>
        <begin position="119"/>
        <end position="141"/>
    </location>
</feature>
<keyword evidence="3 5" id="KW-1133">Transmembrane helix</keyword>
<dbReference type="Proteomes" id="UP000543030">
    <property type="component" value="Unassembled WGS sequence"/>
</dbReference>
<dbReference type="InterPro" id="IPR002657">
    <property type="entry name" value="BilAc:Na_symport/Acr3"/>
</dbReference>
<evidence type="ECO:0000256" key="2">
    <source>
        <dbReference type="ARBA" id="ARBA00022692"/>
    </source>
</evidence>
<evidence type="ECO:0000256" key="1">
    <source>
        <dbReference type="ARBA" id="ARBA00004141"/>
    </source>
</evidence>